<evidence type="ECO:0000313" key="3">
    <source>
        <dbReference type="Proteomes" id="UP001178507"/>
    </source>
</evidence>
<feature type="compositionally biased region" description="Basic and acidic residues" evidence="1">
    <location>
        <begin position="117"/>
        <end position="126"/>
    </location>
</feature>
<sequence>MLASVLGRHGVPSQDPWLHSDPWSAAGNVLAGSEELPGLEQWLSRLRLEAHGDAIRSWAAEMGAVSLEECAAGAGGALGGAVGRLGPAAPGEAEVGAQWPGRSCAGGAGRPGGPSGRRPEDHRQGEGARQAGQGGS</sequence>
<comment type="caution">
    <text evidence="2">The sequence shown here is derived from an EMBL/GenBank/DDBJ whole genome shotgun (WGS) entry which is preliminary data.</text>
</comment>
<reference evidence="2" key="1">
    <citation type="submission" date="2023-08" db="EMBL/GenBank/DDBJ databases">
        <authorList>
            <person name="Chen Y."/>
            <person name="Shah S."/>
            <person name="Dougan E. K."/>
            <person name="Thang M."/>
            <person name="Chan C."/>
        </authorList>
    </citation>
    <scope>NUCLEOTIDE SEQUENCE</scope>
</reference>
<feature type="region of interest" description="Disordered" evidence="1">
    <location>
        <begin position="87"/>
        <end position="136"/>
    </location>
</feature>
<evidence type="ECO:0000256" key="1">
    <source>
        <dbReference type="SAM" id="MobiDB-lite"/>
    </source>
</evidence>
<feature type="compositionally biased region" description="Gly residues" evidence="1">
    <location>
        <begin position="104"/>
        <end position="115"/>
    </location>
</feature>
<name>A0AA36NAC5_9DINO</name>
<dbReference type="Proteomes" id="UP001178507">
    <property type="component" value="Unassembled WGS sequence"/>
</dbReference>
<accession>A0AA36NAC5</accession>
<protein>
    <submittedName>
        <fullName evidence="2">Uncharacterized protein</fullName>
    </submittedName>
</protein>
<feature type="compositionally biased region" description="Low complexity" evidence="1">
    <location>
        <begin position="127"/>
        <end position="136"/>
    </location>
</feature>
<organism evidence="2 3">
    <name type="scientific">Effrenium voratum</name>
    <dbReference type="NCBI Taxonomy" id="2562239"/>
    <lineage>
        <taxon>Eukaryota</taxon>
        <taxon>Sar</taxon>
        <taxon>Alveolata</taxon>
        <taxon>Dinophyceae</taxon>
        <taxon>Suessiales</taxon>
        <taxon>Symbiodiniaceae</taxon>
        <taxon>Effrenium</taxon>
    </lineage>
</organism>
<keyword evidence="3" id="KW-1185">Reference proteome</keyword>
<proteinExistence type="predicted"/>
<evidence type="ECO:0000313" key="2">
    <source>
        <dbReference type="EMBL" id="CAJ1396171.1"/>
    </source>
</evidence>
<gene>
    <name evidence="2" type="ORF">EVOR1521_LOCUS20444</name>
</gene>
<feature type="compositionally biased region" description="Low complexity" evidence="1">
    <location>
        <begin position="87"/>
        <end position="103"/>
    </location>
</feature>
<dbReference type="EMBL" id="CAUJNA010003220">
    <property type="protein sequence ID" value="CAJ1396171.1"/>
    <property type="molecule type" value="Genomic_DNA"/>
</dbReference>
<dbReference type="AlphaFoldDB" id="A0AA36NAC5"/>